<dbReference type="InterPro" id="IPR009081">
    <property type="entry name" value="PP-bd_ACP"/>
</dbReference>
<reference evidence="7" key="2">
    <citation type="submission" date="2020-09" db="EMBL/GenBank/DDBJ databases">
        <authorList>
            <person name="Sun Q."/>
            <person name="Sedlacek I."/>
        </authorList>
    </citation>
    <scope>NUCLEOTIDE SEQUENCE</scope>
    <source>
        <strain evidence="7">CCM 7897</strain>
    </source>
</reference>
<evidence type="ECO:0000256" key="2">
    <source>
        <dbReference type="ARBA" id="ARBA00012100"/>
    </source>
</evidence>
<dbReference type="RefSeq" id="WP_188575406.1">
    <property type="nucleotide sequence ID" value="NZ_BMCT01000001.1"/>
</dbReference>
<protein>
    <recommendedName>
        <fullName evidence="2">isochorismatase</fullName>
        <ecNumber evidence="2">3.3.2.1</ecNumber>
    </recommendedName>
</protein>
<proteinExistence type="predicted"/>
<evidence type="ECO:0000313" key="8">
    <source>
        <dbReference type="Proteomes" id="UP000606044"/>
    </source>
</evidence>
<comment type="caution">
    <text evidence="7">The sequence shown here is derived from an EMBL/GenBank/DDBJ whole genome shotgun (WGS) entry which is preliminary data.</text>
</comment>
<dbReference type="EC" id="3.3.2.1" evidence="2"/>
<keyword evidence="3" id="KW-0378">Hydrolase</keyword>
<dbReference type="SUPFAM" id="SSF52499">
    <property type="entry name" value="Isochorismatase-like hydrolases"/>
    <property type="match status" value="1"/>
</dbReference>
<evidence type="ECO:0000313" key="7">
    <source>
        <dbReference type="EMBL" id="GGF50198.1"/>
    </source>
</evidence>
<dbReference type="InterPro" id="IPR000868">
    <property type="entry name" value="Isochorismatase-like_dom"/>
</dbReference>
<dbReference type="Pfam" id="PF00857">
    <property type="entry name" value="Isochorismatase"/>
    <property type="match status" value="1"/>
</dbReference>
<feature type="domain" description="Carrier" evidence="6">
    <location>
        <begin position="214"/>
        <end position="289"/>
    </location>
</feature>
<dbReference type="PIRSF" id="PIRSF001111">
    <property type="entry name" value="Isochorismatase"/>
    <property type="match status" value="1"/>
</dbReference>
<dbReference type="InterPro" id="IPR036736">
    <property type="entry name" value="ACP-like_sf"/>
</dbReference>
<comment type="catalytic activity">
    <reaction evidence="4">
        <text>isochorismate + H2O = (2S,3S)-2,3-dihydroxy-2,3-dihydrobenzoate + pyruvate</text>
        <dbReference type="Rhea" id="RHEA:11112"/>
        <dbReference type="ChEBI" id="CHEBI:15361"/>
        <dbReference type="ChEBI" id="CHEBI:15377"/>
        <dbReference type="ChEBI" id="CHEBI:29780"/>
        <dbReference type="ChEBI" id="CHEBI:58764"/>
        <dbReference type="EC" id="3.3.2.1"/>
    </reaction>
</comment>
<evidence type="ECO:0000259" key="6">
    <source>
        <dbReference type="PROSITE" id="PS50075"/>
    </source>
</evidence>
<dbReference type="PANTHER" id="PTHR43540:SF3">
    <property type="entry name" value="ENTEROBACTIN SYNTHASE COMPONENT B"/>
    <property type="match status" value="1"/>
</dbReference>
<dbReference type="AlphaFoldDB" id="A0A917F5J0"/>
<gene>
    <name evidence="7" type="primary">basF</name>
    <name evidence="7" type="ORF">GCM10007301_06890</name>
</gene>
<organism evidence="7 8">
    <name type="scientific">Azorhizobium oxalatiphilum</name>
    <dbReference type="NCBI Taxonomy" id="980631"/>
    <lineage>
        <taxon>Bacteria</taxon>
        <taxon>Pseudomonadati</taxon>
        <taxon>Pseudomonadota</taxon>
        <taxon>Alphaproteobacteria</taxon>
        <taxon>Hyphomicrobiales</taxon>
        <taxon>Xanthobacteraceae</taxon>
        <taxon>Azorhizobium</taxon>
    </lineage>
</organism>
<dbReference type="Gene3D" id="1.10.1200.10">
    <property type="entry name" value="ACP-like"/>
    <property type="match status" value="1"/>
</dbReference>
<evidence type="ECO:0000256" key="5">
    <source>
        <dbReference type="PIRSR" id="PIRSR001111-50"/>
    </source>
</evidence>
<name>A0A917F5J0_9HYPH</name>
<evidence type="ECO:0000256" key="3">
    <source>
        <dbReference type="ARBA" id="ARBA00022801"/>
    </source>
</evidence>
<keyword evidence="5" id="KW-0597">Phosphoprotein</keyword>
<comment type="pathway">
    <text evidence="1">Siderophore biosynthesis.</text>
</comment>
<evidence type="ECO:0000256" key="4">
    <source>
        <dbReference type="ARBA" id="ARBA00048590"/>
    </source>
</evidence>
<dbReference type="PRINTS" id="PR01398">
    <property type="entry name" value="ISCHRISMTASE"/>
</dbReference>
<dbReference type="InterPro" id="IPR050272">
    <property type="entry name" value="Isochorismatase-like_hydrls"/>
</dbReference>
<sequence length="292" mass="32337">MAIPFIADYPMPQPETFPANRTSWQPEPARSALLIHDMQRYFLRFYDAKGALLPRLVDNLARVARWARANDVPVIYTAQPHEQPASDRALLNDMWGPGITVAEPDQQKVVDGLEPQDGDIVLEKWRYSAFVRSDLKARMQAAGRDQLIIGGVYAHIGCMTTATDAFMNDIQPFLLGDGVADFSEAEHLMALRYVATRSGCVIATESLAPLSLAPEMGLSRDWLMAKMQALVEDGSPLDPDENLIFYGLDSLQVMRLAGELKELGVPVGFDELVRVPSLNGIWALIEGRRLAA</sequence>
<evidence type="ECO:0000256" key="1">
    <source>
        <dbReference type="ARBA" id="ARBA00004924"/>
    </source>
</evidence>
<dbReference type="PANTHER" id="PTHR43540">
    <property type="entry name" value="PEROXYUREIDOACRYLATE/UREIDOACRYLATE AMIDOHYDROLASE-RELATED"/>
    <property type="match status" value="1"/>
</dbReference>
<dbReference type="Gene3D" id="3.40.50.850">
    <property type="entry name" value="Isochorismatase-like"/>
    <property type="match status" value="1"/>
</dbReference>
<comment type="cofactor">
    <cofactor evidence="5">
        <name>pantetheine 4'-phosphate</name>
        <dbReference type="ChEBI" id="CHEBI:47942"/>
    </cofactor>
    <text evidence="5">Binds 1 phosphopantetheine covalently.</text>
</comment>
<keyword evidence="5" id="KW-0596">Phosphopantetheine</keyword>
<accession>A0A917F5J0</accession>
<dbReference type="SUPFAM" id="SSF47336">
    <property type="entry name" value="ACP-like"/>
    <property type="match status" value="1"/>
</dbReference>
<reference evidence="7" key="1">
    <citation type="journal article" date="2014" name="Int. J. Syst. Evol. Microbiol.">
        <title>Complete genome sequence of Corynebacterium casei LMG S-19264T (=DSM 44701T), isolated from a smear-ripened cheese.</title>
        <authorList>
            <consortium name="US DOE Joint Genome Institute (JGI-PGF)"/>
            <person name="Walter F."/>
            <person name="Albersmeier A."/>
            <person name="Kalinowski J."/>
            <person name="Ruckert C."/>
        </authorList>
    </citation>
    <scope>NUCLEOTIDE SEQUENCE</scope>
    <source>
        <strain evidence="7">CCM 7897</strain>
    </source>
</reference>
<dbReference type="GO" id="GO:0008908">
    <property type="term" value="F:isochorismatase activity"/>
    <property type="evidence" value="ECO:0007669"/>
    <property type="project" value="UniProtKB-EC"/>
</dbReference>
<feature type="modified residue" description="O-(pantetheine 4'-phosphoryl)serine" evidence="5">
    <location>
        <position position="250"/>
    </location>
</feature>
<dbReference type="EMBL" id="BMCT01000001">
    <property type="protein sequence ID" value="GGF50198.1"/>
    <property type="molecule type" value="Genomic_DNA"/>
</dbReference>
<dbReference type="Proteomes" id="UP000606044">
    <property type="component" value="Unassembled WGS sequence"/>
</dbReference>
<dbReference type="PROSITE" id="PS50075">
    <property type="entry name" value="CARRIER"/>
    <property type="match status" value="1"/>
</dbReference>
<dbReference type="InterPro" id="IPR016291">
    <property type="entry name" value="Isochorismatase"/>
</dbReference>
<dbReference type="Pfam" id="PF00550">
    <property type="entry name" value="PP-binding"/>
    <property type="match status" value="1"/>
</dbReference>
<dbReference type="InterPro" id="IPR036380">
    <property type="entry name" value="Isochorismatase-like_sf"/>
</dbReference>
<keyword evidence="8" id="KW-1185">Reference proteome</keyword>